<dbReference type="Gene3D" id="3.30.230.10">
    <property type="match status" value="1"/>
</dbReference>
<dbReference type="InterPro" id="IPR005324">
    <property type="entry name" value="Ribosomal_uS5_C"/>
</dbReference>
<dbReference type="InterPro" id="IPR020568">
    <property type="entry name" value="Ribosomal_Su5_D2-typ_SF"/>
</dbReference>
<dbReference type="Pfam" id="PF03719">
    <property type="entry name" value="Ribosomal_S5_C"/>
    <property type="match status" value="1"/>
</dbReference>
<feature type="region of interest" description="Disordered" evidence="8">
    <location>
        <begin position="1"/>
        <end position="62"/>
    </location>
</feature>
<evidence type="ECO:0000313" key="11">
    <source>
        <dbReference type="Proteomes" id="UP000178636"/>
    </source>
</evidence>
<dbReference type="STRING" id="1798664.A3C93_00760"/>
<dbReference type="GO" id="GO:0005840">
    <property type="term" value="C:ribosome"/>
    <property type="evidence" value="ECO:0007669"/>
    <property type="project" value="UniProtKB-KW"/>
</dbReference>
<protein>
    <recommendedName>
        <fullName evidence="4">Small ribosomal subunit protein uS5</fullName>
    </recommendedName>
    <alternativeName>
        <fullName evidence="5">30S ribosomal protein S5</fullName>
    </alternativeName>
</protein>
<feature type="domain" description="S5 DRBM" evidence="9">
    <location>
        <begin position="59"/>
        <end position="122"/>
    </location>
</feature>
<proteinExistence type="inferred from homology"/>
<dbReference type="GO" id="GO:0005737">
    <property type="term" value="C:cytoplasm"/>
    <property type="evidence" value="ECO:0007669"/>
    <property type="project" value="UniProtKB-ARBA"/>
</dbReference>
<comment type="caution">
    <text evidence="10">The sequence shown here is derived from an EMBL/GenBank/DDBJ whole genome shotgun (WGS) entry which is preliminary data.</text>
</comment>
<dbReference type="FunFam" id="3.30.230.10:FF:000002">
    <property type="entry name" value="30S ribosomal protein S5"/>
    <property type="match status" value="1"/>
</dbReference>
<evidence type="ECO:0000256" key="1">
    <source>
        <dbReference type="ARBA" id="ARBA00008945"/>
    </source>
</evidence>
<evidence type="ECO:0000256" key="7">
    <source>
        <dbReference type="RuleBase" id="RU003823"/>
    </source>
</evidence>
<evidence type="ECO:0000259" key="9">
    <source>
        <dbReference type="PROSITE" id="PS50881"/>
    </source>
</evidence>
<evidence type="ECO:0000256" key="8">
    <source>
        <dbReference type="SAM" id="MobiDB-lite"/>
    </source>
</evidence>
<keyword evidence="3 6" id="KW-0687">Ribonucleoprotein</keyword>
<dbReference type="Proteomes" id="UP000178636">
    <property type="component" value="Unassembled WGS sequence"/>
</dbReference>
<comment type="similarity">
    <text evidence="1 7">Belongs to the universal ribosomal protein uS5 family.</text>
</comment>
<dbReference type="GO" id="GO:0003735">
    <property type="term" value="F:structural constituent of ribosome"/>
    <property type="evidence" value="ECO:0007669"/>
    <property type="project" value="UniProtKB-UniRule"/>
</dbReference>
<dbReference type="SUPFAM" id="SSF54768">
    <property type="entry name" value="dsRNA-binding domain-like"/>
    <property type="match status" value="1"/>
</dbReference>
<name>A0A1G2DHB1_9BACT</name>
<evidence type="ECO:0000256" key="5">
    <source>
        <dbReference type="ARBA" id="ARBA00035519"/>
    </source>
</evidence>
<dbReference type="InterPro" id="IPR000851">
    <property type="entry name" value="Ribosomal_uS5"/>
</dbReference>
<dbReference type="PANTHER" id="PTHR48277:SF1">
    <property type="entry name" value="MITOCHONDRIAL RIBOSOMAL PROTEIN S5"/>
    <property type="match status" value="1"/>
</dbReference>
<dbReference type="InterPro" id="IPR018192">
    <property type="entry name" value="Ribosomal_uS5_N_CS"/>
</dbReference>
<dbReference type="GO" id="GO:0006412">
    <property type="term" value="P:translation"/>
    <property type="evidence" value="ECO:0007669"/>
    <property type="project" value="InterPro"/>
</dbReference>
<feature type="compositionally biased region" description="Basic and acidic residues" evidence="8">
    <location>
        <begin position="39"/>
        <end position="62"/>
    </location>
</feature>
<accession>A0A1G2DHB1</accession>
<dbReference type="PROSITE" id="PS00585">
    <property type="entry name" value="RIBOSOMAL_S5"/>
    <property type="match status" value="1"/>
</dbReference>
<dbReference type="Gene3D" id="3.30.160.20">
    <property type="match status" value="1"/>
</dbReference>
<evidence type="ECO:0000256" key="3">
    <source>
        <dbReference type="ARBA" id="ARBA00023274"/>
    </source>
</evidence>
<sequence length="217" mass="22738">MPKKPAATAPKSFGVASDSQRRDRASRDGRRGGQGRGAGGKDGKRGGGRGRGDRPRQEFDQKSIDVRRVARVVAGGRRFSFAVSMIIGDRKGKVGVGTGKAGDISMAMDKAGKDAKKHMVTIALTKTNSIPHRVMAKDSSAIVEIIPAPSRGLVAGSAVRNVLELAGVTDVSAKILSGSKNKLNMARATIKALGDLRPAKKTATEVKAKTDADLPKE</sequence>
<dbReference type="EMBL" id="MHLO01000023">
    <property type="protein sequence ID" value="OGZ12188.1"/>
    <property type="molecule type" value="Genomic_DNA"/>
</dbReference>
<keyword evidence="2 6" id="KW-0689">Ribosomal protein</keyword>
<evidence type="ECO:0000256" key="2">
    <source>
        <dbReference type="ARBA" id="ARBA00022980"/>
    </source>
</evidence>
<dbReference type="PROSITE" id="PS50881">
    <property type="entry name" value="S5_DSRBD"/>
    <property type="match status" value="1"/>
</dbReference>
<dbReference type="AlphaFoldDB" id="A0A1G2DHB1"/>
<dbReference type="InterPro" id="IPR014721">
    <property type="entry name" value="Ribsml_uS5_D2-typ_fold_subgr"/>
</dbReference>
<dbReference type="InterPro" id="IPR013810">
    <property type="entry name" value="Ribosomal_uS5_N"/>
</dbReference>
<organism evidence="10 11">
    <name type="scientific">Candidatus Lloydbacteria bacterium RIFCSPHIGHO2_02_FULL_54_17</name>
    <dbReference type="NCBI Taxonomy" id="1798664"/>
    <lineage>
        <taxon>Bacteria</taxon>
        <taxon>Candidatus Lloydiibacteriota</taxon>
    </lineage>
</organism>
<evidence type="ECO:0000313" key="10">
    <source>
        <dbReference type="EMBL" id="OGZ12188.1"/>
    </source>
</evidence>
<dbReference type="Pfam" id="PF00333">
    <property type="entry name" value="Ribosomal_S5"/>
    <property type="match status" value="1"/>
</dbReference>
<dbReference type="SUPFAM" id="SSF54211">
    <property type="entry name" value="Ribosomal protein S5 domain 2-like"/>
    <property type="match status" value="1"/>
</dbReference>
<gene>
    <name evidence="10" type="ORF">A3C93_00760</name>
</gene>
<dbReference type="PANTHER" id="PTHR48277">
    <property type="entry name" value="MITOCHONDRIAL RIBOSOMAL PROTEIN S5"/>
    <property type="match status" value="1"/>
</dbReference>
<dbReference type="GO" id="GO:1990904">
    <property type="term" value="C:ribonucleoprotein complex"/>
    <property type="evidence" value="ECO:0007669"/>
    <property type="project" value="UniProtKB-UniRule"/>
</dbReference>
<evidence type="ECO:0000256" key="4">
    <source>
        <dbReference type="ARBA" id="ARBA00035255"/>
    </source>
</evidence>
<evidence type="ECO:0000256" key="6">
    <source>
        <dbReference type="PROSITE-ProRule" id="PRU00268"/>
    </source>
</evidence>
<dbReference type="GO" id="GO:0003723">
    <property type="term" value="F:RNA binding"/>
    <property type="evidence" value="ECO:0007669"/>
    <property type="project" value="InterPro"/>
</dbReference>
<reference evidence="10 11" key="1">
    <citation type="journal article" date="2016" name="Nat. Commun.">
        <title>Thousands of microbial genomes shed light on interconnected biogeochemical processes in an aquifer system.</title>
        <authorList>
            <person name="Anantharaman K."/>
            <person name="Brown C.T."/>
            <person name="Hug L.A."/>
            <person name="Sharon I."/>
            <person name="Castelle C.J."/>
            <person name="Probst A.J."/>
            <person name="Thomas B.C."/>
            <person name="Singh A."/>
            <person name="Wilkins M.J."/>
            <person name="Karaoz U."/>
            <person name="Brodie E.L."/>
            <person name="Williams K.H."/>
            <person name="Hubbard S.S."/>
            <person name="Banfield J.F."/>
        </authorList>
    </citation>
    <scope>NUCLEOTIDE SEQUENCE [LARGE SCALE GENOMIC DNA]</scope>
</reference>
<feature type="compositionally biased region" description="Basic and acidic residues" evidence="8">
    <location>
        <begin position="19"/>
        <end position="31"/>
    </location>
</feature>